<sequence length="28" mass="3068">MAVLFLLLLFLCGLPQAETARQQAPPLL</sequence>
<dbReference type="AlphaFoldDB" id="A0A1L6ZA98"/>
<evidence type="ECO:0000256" key="1">
    <source>
        <dbReference type="SAM" id="SignalP"/>
    </source>
</evidence>
<name>A0A1L6ZA98_BOVIN</name>
<evidence type="ECO:0000313" key="2">
    <source>
        <dbReference type="EMBL" id="APT43252.1"/>
    </source>
</evidence>
<feature type="signal peptide" evidence="1">
    <location>
        <begin position="1"/>
        <end position="19"/>
    </location>
</feature>
<keyword evidence="1" id="KW-0732">Signal</keyword>
<feature type="chain" id="PRO_5012385813" evidence="1">
    <location>
        <begin position="20"/>
        <end position="28"/>
    </location>
</feature>
<dbReference type="EMBL" id="KU253656">
    <property type="protein sequence ID" value="APT43252.1"/>
    <property type="molecule type" value="mRNA"/>
</dbReference>
<gene>
    <name evidence="2" type="primary">ly6g6f</name>
</gene>
<reference evidence="2" key="1">
    <citation type="submission" date="2015-12" db="EMBL/GenBank/DDBJ databases">
        <title>Alternative splicing and transcription induced chimerism in G6F and Ly6G6D among mammals.</title>
        <authorList>
            <person name="Lopez-Diez R."/>
            <person name="Rastrojo A."/>
            <person name="Hernandez-Torres F."/>
            <person name="Aguado B."/>
        </authorList>
    </citation>
    <scope>NUCLEOTIDE SEQUENCE</scope>
</reference>
<accession>A0A1L6ZA98</accession>
<proteinExistence type="evidence at transcript level"/>
<protein>
    <submittedName>
        <fullName evidence="2">Lymphocyte antigen 6 complex locus G6F</fullName>
    </submittedName>
</protein>
<organism evidence="2">
    <name type="scientific">Bos taurus</name>
    <name type="common">Bovine</name>
    <dbReference type="NCBI Taxonomy" id="9913"/>
    <lineage>
        <taxon>Eukaryota</taxon>
        <taxon>Metazoa</taxon>
        <taxon>Chordata</taxon>
        <taxon>Craniata</taxon>
        <taxon>Vertebrata</taxon>
        <taxon>Euteleostomi</taxon>
        <taxon>Mammalia</taxon>
        <taxon>Eutheria</taxon>
        <taxon>Laurasiatheria</taxon>
        <taxon>Artiodactyla</taxon>
        <taxon>Ruminantia</taxon>
        <taxon>Pecora</taxon>
        <taxon>Bovidae</taxon>
        <taxon>Bovinae</taxon>
        <taxon>Bos</taxon>
    </lineage>
</organism>